<organism evidence="6 7">
    <name type="scientific">Alginatibacterium sediminis</name>
    <dbReference type="NCBI Taxonomy" id="2164068"/>
    <lineage>
        <taxon>Bacteria</taxon>
        <taxon>Pseudomonadati</taxon>
        <taxon>Pseudomonadota</taxon>
        <taxon>Gammaproteobacteria</taxon>
        <taxon>Alteromonadales</taxon>
        <taxon>Alteromonadaceae</taxon>
        <taxon>Alginatibacterium</taxon>
    </lineage>
</organism>
<comment type="caution">
    <text evidence="6">The sequence shown here is derived from an EMBL/GenBank/DDBJ whole genome shotgun (WGS) entry which is preliminary data.</text>
</comment>
<evidence type="ECO:0000256" key="1">
    <source>
        <dbReference type="ARBA" id="ARBA00007734"/>
    </source>
</evidence>
<dbReference type="Gene3D" id="1.10.530.10">
    <property type="match status" value="1"/>
</dbReference>
<dbReference type="AlphaFoldDB" id="A0A420ED88"/>
<evidence type="ECO:0000256" key="2">
    <source>
        <dbReference type="ARBA" id="ARBA00022729"/>
    </source>
</evidence>
<dbReference type="OrthoDB" id="92254at2"/>
<name>A0A420ED88_9ALTE</name>
<evidence type="ECO:0008006" key="8">
    <source>
        <dbReference type="Google" id="ProtNLM"/>
    </source>
</evidence>
<dbReference type="Pfam" id="PF01464">
    <property type="entry name" value="SLT"/>
    <property type="match status" value="1"/>
</dbReference>
<evidence type="ECO:0000313" key="6">
    <source>
        <dbReference type="EMBL" id="RKF18635.1"/>
    </source>
</evidence>
<dbReference type="InterPro" id="IPR008258">
    <property type="entry name" value="Transglycosylase_SLT_dom_1"/>
</dbReference>
<feature type="domain" description="Transglycosylase SLT" evidence="4">
    <location>
        <begin position="481"/>
        <end position="591"/>
    </location>
</feature>
<dbReference type="Proteomes" id="UP000286482">
    <property type="component" value="Unassembled WGS sequence"/>
</dbReference>
<feature type="signal peptide" evidence="3">
    <location>
        <begin position="1"/>
        <end position="22"/>
    </location>
</feature>
<dbReference type="SUPFAM" id="SSF53955">
    <property type="entry name" value="Lysozyme-like"/>
    <property type="match status" value="1"/>
</dbReference>
<dbReference type="PANTHER" id="PTHR37423:SF5">
    <property type="entry name" value="SOLUBLE LYTIC MUREIN TRANSGLYCOSYLASE"/>
    <property type="match status" value="1"/>
</dbReference>
<dbReference type="SUPFAM" id="SSF48435">
    <property type="entry name" value="Bacterial muramidases"/>
    <property type="match status" value="1"/>
</dbReference>
<accession>A0A420ED88</accession>
<dbReference type="InterPro" id="IPR012289">
    <property type="entry name" value="Lytic_TGlycosylase_superhlx_L"/>
</dbReference>
<dbReference type="EMBL" id="RAQO01000005">
    <property type="protein sequence ID" value="RKF18635.1"/>
    <property type="molecule type" value="Genomic_DNA"/>
</dbReference>
<dbReference type="InterPro" id="IPR008939">
    <property type="entry name" value="Lytic_TGlycosylase_superhlx_U"/>
</dbReference>
<feature type="chain" id="PRO_5019176501" description="Lytic murein transglycosylase" evidence="3">
    <location>
        <begin position="23"/>
        <end position="648"/>
    </location>
</feature>
<evidence type="ECO:0000259" key="4">
    <source>
        <dbReference type="Pfam" id="PF01464"/>
    </source>
</evidence>
<dbReference type="RefSeq" id="WP_120354714.1">
    <property type="nucleotide sequence ID" value="NZ_RAQO01000005.1"/>
</dbReference>
<evidence type="ECO:0000256" key="3">
    <source>
        <dbReference type="SAM" id="SignalP"/>
    </source>
</evidence>
<reference evidence="6 7" key="1">
    <citation type="submission" date="2018-09" db="EMBL/GenBank/DDBJ databases">
        <authorList>
            <person name="Wang Z."/>
        </authorList>
    </citation>
    <scope>NUCLEOTIDE SEQUENCE [LARGE SCALE GENOMIC DNA]</scope>
    <source>
        <strain evidence="6 7">ALS 81</strain>
    </source>
</reference>
<dbReference type="CDD" id="cd13401">
    <property type="entry name" value="Slt70-like"/>
    <property type="match status" value="1"/>
</dbReference>
<keyword evidence="7" id="KW-1185">Reference proteome</keyword>
<sequence>MKQALIGLIVVCSTSMALGVNASSNLDAQRTHYQQALAKQQQKDWQGFEQQRKLAGAYPLKSYLDYQHLSAFWAQSSDQEVLSFLSTNQASHLNNRIQRRYLLRLAGQQRWADMLEAYPQKPNNVDLQCYYHYAQLKTGQAEQAWLGAKELWAYGKSRPKACDGLFKAWNDAGQRSSDDVWQRMLLAFKAREKGLMDYLGRQLPSAKQAQVKALQSAYAVQTNYLKSVSKIDSDWQAELVDRSLQRLAWVKLDSAYEQWQRLYPSYKAYPELADASAQQLIRAAISSKQSYRLKWADQLIELYPNDNSIERRLRLSVEQQNWAQIRTWYPLLSDTAQQIERWRFWYAWSLNQQNANSEPAAKILLLLAQERSYYGFLASDTLGSPYQLRAQRHQVDSERQQLLVESDDFKRVQELQWQGQAEDARAEWRNLLSPLDKDQRLDLGEAALERGWDDLAVQSSIIGKYWDQLELRFPYAFQNEFTKYSKQRQLPESLLMAVARQESAMYSKAYSSAGARGLMQLMPATAKETARKNAIDYNSRSQLYEAETNIGLGSAYLKELMQRYKGNRILSAAAYNAGPHRVQRWLAERGNVPGPVWVETIPFHETRGYVQSVLAYQIIYSRRDDKLPPLMSEAEKANQYQSRYLSGG</sequence>
<dbReference type="Pfam" id="PF14718">
    <property type="entry name" value="SLT_L"/>
    <property type="match status" value="1"/>
</dbReference>
<protein>
    <recommendedName>
        <fullName evidence="8">Lytic murein transglycosylase</fullName>
    </recommendedName>
</protein>
<dbReference type="GO" id="GO:0004553">
    <property type="term" value="F:hydrolase activity, hydrolyzing O-glycosyl compounds"/>
    <property type="evidence" value="ECO:0007669"/>
    <property type="project" value="InterPro"/>
</dbReference>
<dbReference type="GO" id="GO:0042597">
    <property type="term" value="C:periplasmic space"/>
    <property type="evidence" value="ECO:0007669"/>
    <property type="project" value="InterPro"/>
</dbReference>
<feature type="domain" description="Lytic transglycosylase superhelical linker" evidence="5">
    <location>
        <begin position="406"/>
        <end position="469"/>
    </location>
</feature>
<dbReference type="Gene3D" id="1.25.20.10">
    <property type="entry name" value="Bacterial muramidases"/>
    <property type="match status" value="1"/>
</dbReference>
<evidence type="ECO:0000313" key="7">
    <source>
        <dbReference type="Proteomes" id="UP000286482"/>
    </source>
</evidence>
<dbReference type="InterPro" id="IPR023346">
    <property type="entry name" value="Lysozyme-like_dom_sf"/>
</dbReference>
<gene>
    <name evidence="6" type="ORF">DBZ36_09520</name>
</gene>
<dbReference type="InterPro" id="IPR037061">
    <property type="entry name" value="Lytic_TGlycoase_superhlx_L_sf"/>
</dbReference>
<dbReference type="PANTHER" id="PTHR37423">
    <property type="entry name" value="SOLUBLE LYTIC MUREIN TRANSGLYCOSYLASE-RELATED"/>
    <property type="match status" value="1"/>
</dbReference>
<proteinExistence type="inferred from homology"/>
<evidence type="ECO:0000259" key="5">
    <source>
        <dbReference type="Pfam" id="PF14718"/>
    </source>
</evidence>
<keyword evidence="2 3" id="KW-0732">Signal</keyword>
<dbReference type="Gene3D" id="1.10.1240.20">
    <property type="entry name" value="Lytic transglycosylase, superhelical linker domain"/>
    <property type="match status" value="1"/>
</dbReference>
<comment type="similarity">
    <text evidence="1">Belongs to the transglycosylase Slt family.</text>
</comment>